<organism evidence="8 9">
    <name type="scientific">Mycena chlorophos</name>
    <name type="common">Agaric fungus</name>
    <name type="synonym">Agaricus chlorophos</name>
    <dbReference type="NCBI Taxonomy" id="658473"/>
    <lineage>
        <taxon>Eukaryota</taxon>
        <taxon>Fungi</taxon>
        <taxon>Dikarya</taxon>
        <taxon>Basidiomycota</taxon>
        <taxon>Agaricomycotina</taxon>
        <taxon>Agaricomycetes</taxon>
        <taxon>Agaricomycetidae</taxon>
        <taxon>Agaricales</taxon>
        <taxon>Marasmiineae</taxon>
        <taxon>Mycenaceae</taxon>
        <taxon>Mycena</taxon>
    </lineage>
</organism>
<comment type="similarity">
    <text evidence="1 5">Belongs to the SEC15 family.</text>
</comment>
<dbReference type="Pfam" id="PF04091">
    <property type="entry name" value="Sec15_C"/>
    <property type="match status" value="2"/>
</dbReference>
<evidence type="ECO:0000256" key="4">
    <source>
        <dbReference type="ARBA" id="ARBA00023054"/>
    </source>
</evidence>
<evidence type="ECO:0000256" key="5">
    <source>
        <dbReference type="PIRNR" id="PIRNR025007"/>
    </source>
</evidence>
<dbReference type="PANTHER" id="PTHR12702:SF0">
    <property type="entry name" value="EXOCYST COMPLEX COMPONENT 6"/>
    <property type="match status" value="1"/>
</dbReference>
<accession>A0A8H6S4B8</accession>
<dbReference type="InterPro" id="IPR046361">
    <property type="entry name" value="EXOC6/Sec15_C"/>
</dbReference>
<dbReference type="PANTHER" id="PTHR12702">
    <property type="entry name" value="SEC15"/>
    <property type="match status" value="1"/>
</dbReference>
<evidence type="ECO:0000313" key="8">
    <source>
        <dbReference type="EMBL" id="KAF7291070.1"/>
    </source>
</evidence>
<evidence type="ECO:0000259" key="6">
    <source>
        <dbReference type="Pfam" id="PF04091"/>
    </source>
</evidence>
<keyword evidence="2 5" id="KW-0813">Transport</keyword>
<proteinExistence type="inferred from homology"/>
<dbReference type="GO" id="GO:0016020">
    <property type="term" value="C:membrane"/>
    <property type="evidence" value="ECO:0007669"/>
    <property type="project" value="TreeGrafter"/>
</dbReference>
<comment type="caution">
    <text evidence="8">The sequence shown here is derived from an EMBL/GenBank/DDBJ whole genome shotgun (WGS) entry which is preliminary data.</text>
</comment>
<dbReference type="InterPro" id="IPR042044">
    <property type="entry name" value="EXOC6PINT-1/Sec15/Tip20_C_dom2"/>
</dbReference>
<sequence>MPPRRRPQFTQEAIDQQLQQIHLLDPSSSSENLEQLGPIIKQIHTNRGQDAFLRTVQGLIESKDADIEKICGENYQDFISSVSTLFTVKQYTEKMKDNIRTLDSSVAQLGRGLVEKKRNLLQSKKTASNLDEAIDTLQACLRVLDVVNRVQDMVKQGKYWSALRSLEDIESMPTSSLSQTPFFQYLLATLPSLRGQIKDAVNSSMKQWLLEIRNISGDVGGVALDQMESRTRKWRSRRDKDPLLRTSRVGSAVEMVTYEKNEFDVLNNEQIRVDFRPLFECIHIYTTLDSLDELQKSYQADRKAQSDLILPNPLPLSSLPSLIQEISGFFIIETHVLQTTGNFRSERDVEELWDGLLALLTMGIENALRTETDPDSFLSVKESLLSFIVTLESSNYSTLSLHSFIIVLFEKYARLLETQFNKRFDNIVQNDDHLQMQVETANQMKTVLDVVWIEASERRALEEHSICVAKTFVPSYKKFYAFVEGVSQHHRNIDELLSKSLDSLLINHISKTISQRLTSLSTLTQIAQIVTNLEYLQVTCVELQRSLTSLRSSQRGGSIVLTASSSFEATLARALQRITGLISSKLDDFFGLSEYNWTPAVCEDGPAMYLYELVNWLTTVVDALVIKEAYKDEAYKGAVAYIADCLMDFLTGRNIPMMNENAVSNILVDVDFLEEELRRIGRGTSLFHVYRIANGTQKNLLDWIDLLLVLTMDNITDQIPSKLDAFFELSEYDWTPTECEDGPSMYIYELINWLMTVIDAQAVEEASKEEVYKVAFTISMMNENAVSNILIDVDFLEQELRRIGRGHLCSIFVELRATDLQSCSTTPEDFLVPADRQTSFAAVKPEKLQALLDKLAKHAAGRELGDRRKREADAVGRLLLWRTREVSGPQA</sequence>
<evidence type="ECO:0000256" key="2">
    <source>
        <dbReference type="ARBA" id="ARBA00022448"/>
    </source>
</evidence>
<dbReference type="GO" id="GO:0006893">
    <property type="term" value="P:Golgi to plasma membrane transport"/>
    <property type="evidence" value="ECO:0007669"/>
    <property type="project" value="TreeGrafter"/>
</dbReference>
<dbReference type="GO" id="GO:0090522">
    <property type="term" value="P:vesicle tethering involved in exocytosis"/>
    <property type="evidence" value="ECO:0007669"/>
    <property type="project" value="UniProtKB-UniRule"/>
</dbReference>
<keyword evidence="3 5" id="KW-0268">Exocytosis</keyword>
<dbReference type="EMBL" id="JACAZE010000025">
    <property type="protein sequence ID" value="KAF7291070.1"/>
    <property type="molecule type" value="Genomic_DNA"/>
</dbReference>
<feature type="domain" description="Exocyst complex subunit EXOC6/Sec15 C-terminal" evidence="6">
    <location>
        <begin position="712"/>
        <end position="854"/>
    </location>
</feature>
<evidence type="ECO:0000259" key="7">
    <source>
        <dbReference type="Pfam" id="PF20651"/>
    </source>
</evidence>
<dbReference type="InterPro" id="IPR007225">
    <property type="entry name" value="EXOC6/Sec15"/>
</dbReference>
<keyword evidence="9" id="KW-1185">Reference proteome</keyword>
<dbReference type="Proteomes" id="UP000613580">
    <property type="component" value="Unassembled WGS sequence"/>
</dbReference>
<reference evidence="8" key="1">
    <citation type="submission" date="2020-05" db="EMBL/GenBank/DDBJ databases">
        <title>Mycena genomes resolve the evolution of fungal bioluminescence.</title>
        <authorList>
            <person name="Tsai I.J."/>
        </authorList>
    </citation>
    <scope>NUCLEOTIDE SEQUENCE</scope>
    <source>
        <strain evidence="8">110903Hualien_Pintung</strain>
    </source>
</reference>
<dbReference type="GO" id="GO:0000145">
    <property type="term" value="C:exocyst"/>
    <property type="evidence" value="ECO:0007669"/>
    <property type="project" value="UniProtKB-UniRule"/>
</dbReference>
<dbReference type="GO" id="GO:0006886">
    <property type="term" value="P:intracellular protein transport"/>
    <property type="evidence" value="ECO:0007669"/>
    <property type="project" value="InterPro"/>
</dbReference>
<feature type="domain" description="Exocyst complex component EXOC6/Sec15 N-terminal" evidence="7">
    <location>
        <begin position="57"/>
        <end position="223"/>
    </location>
</feature>
<dbReference type="Gene3D" id="1.20.58.670">
    <property type="entry name" value="Dsl1p vesicle tethering complex, Tip20p subunit, domain D"/>
    <property type="match status" value="2"/>
</dbReference>
<dbReference type="PIRSF" id="PIRSF025007">
    <property type="entry name" value="Sec15"/>
    <property type="match status" value="1"/>
</dbReference>
<feature type="domain" description="Exocyst complex subunit EXOC6/Sec15 C-terminal" evidence="6">
    <location>
        <begin position="400"/>
        <end position="683"/>
    </location>
</feature>
<dbReference type="Pfam" id="PF20651">
    <property type="entry name" value="EXOC6_Sec15_N"/>
    <property type="match status" value="1"/>
</dbReference>
<evidence type="ECO:0000256" key="3">
    <source>
        <dbReference type="ARBA" id="ARBA00022483"/>
    </source>
</evidence>
<protein>
    <recommendedName>
        <fullName evidence="5">Exocyst complex component SEC15</fullName>
    </recommendedName>
</protein>
<evidence type="ECO:0000256" key="1">
    <source>
        <dbReference type="ARBA" id="ARBA00007944"/>
    </source>
</evidence>
<comment type="function">
    <text evidence="5">Component of the exocyst complex involved in the docking of exocytic vesicles with fusion sites on the plasma membrane.</text>
</comment>
<dbReference type="InterPro" id="IPR042045">
    <property type="entry name" value="EXOC6/Sec15_C_dom1"/>
</dbReference>
<dbReference type="OrthoDB" id="10267033at2759"/>
<keyword evidence="4" id="KW-0175">Coiled coil</keyword>
<dbReference type="InterPro" id="IPR048359">
    <property type="entry name" value="EXOC6_Sec15_N"/>
</dbReference>
<gene>
    <name evidence="8" type="ORF">HMN09_01286300</name>
</gene>
<name>A0A8H6S4B8_MYCCL</name>
<evidence type="ECO:0000313" key="9">
    <source>
        <dbReference type="Proteomes" id="UP000613580"/>
    </source>
</evidence>
<dbReference type="AlphaFoldDB" id="A0A8H6S4B8"/>
<dbReference type="Gene3D" id="1.10.357.30">
    <property type="entry name" value="Exocyst complex subunit Sec15 C-terminal domain, N-terminal subdomain"/>
    <property type="match status" value="1"/>
</dbReference>